<dbReference type="AlphaFoldDB" id="I4CNI4"/>
<dbReference type="KEGG" id="psc:A458_01925"/>
<gene>
    <name evidence="1" type="ORF">A458_01925</name>
</gene>
<evidence type="ECO:0000313" key="2">
    <source>
        <dbReference type="Proteomes" id="UP000006063"/>
    </source>
</evidence>
<evidence type="ECO:0000313" key="1">
    <source>
        <dbReference type="EMBL" id="AFM31641.1"/>
    </source>
</evidence>
<dbReference type="Proteomes" id="UP000006063">
    <property type="component" value="Chromosome"/>
</dbReference>
<sequence>MPLLRLQLDEQQADRRQGQLSPGEYLGVADRPQQRQLHCAQADPANAVRFVQVAHSCRRLASQGMRWIIRRLIDTVQFINAFD</sequence>
<name>I4CNI4_STUST</name>
<reference evidence="1 2" key="1">
    <citation type="journal article" date="2012" name="J. Bacteriol.">
        <title>Complete Genome Sequence of the Naphthalene-Degrading Bacterium Pseudomonas stutzeri AN10 (CCUG 29243).</title>
        <authorList>
            <person name="Brunet-Galmes I."/>
            <person name="Busquets A."/>
            <person name="Pena A."/>
            <person name="Gomila M."/>
            <person name="Nogales B."/>
            <person name="Garcia-Valdes E."/>
            <person name="Lalucat J."/>
            <person name="Bennasar A."/>
            <person name="Bosch R."/>
        </authorList>
    </citation>
    <scope>NUCLEOTIDE SEQUENCE [LARGE SCALE GENOMIC DNA]</scope>
    <source>
        <strain evidence="1 2">CCUG 29243</strain>
    </source>
</reference>
<dbReference type="EMBL" id="CP003677">
    <property type="protein sequence ID" value="AFM31641.1"/>
    <property type="molecule type" value="Genomic_DNA"/>
</dbReference>
<protein>
    <submittedName>
        <fullName evidence="1">Uncharacterized protein</fullName>
    </submittedName>
</protein>
<organism evidence="1 2">
    <name type="scientific">Stutzerimonas stutzeri CCUG 29243</name>
    <dbReference type="NCBI Taxonomy" id="1196835"/>
    <lineage>
        <taxon>Bacteria</taxon>
        <taxon>Pseudomonadati</taxon>
        <taxon>Pseudomonadota</taxon>
        <taxon>Gammaproteobacteria</taxon>
        <taxon>Pseudomonadales</taxon>
        <taxon>Pseudomonadaceae</taxon>
        <taxon>Stutzerimonas</taxon>
    </lineage>
</organism>
<dbReference type="HOGENOM" id="CLU_2540029_0_0_6"/>
<proteinExistence type="predicted"/>
<accession>I4CNI4</accession>